<protein>
    <submittedName>
        <fullName evidence="3">T9SS type A sorting domain-containing protein</fullName>
    </submittedName>
</protein>
<feature type="chain" id="PRO_5045542834" evidence="1">
    <location>
        <begin position="24"/>
        <end position="340"/>
    </location>
</feature>
<dbReference type="InterPro" id="IPR026444">
    <property type="entry name" value="Secre_tail"/>
</dbReference>
<keyword evidence="1" id="KW-0732">Signal</keyword>
<name>A0ABY4B9G7_9BACT</name>
<evidence type="ECO:0000256" key="1">
    <source>
        <dbReference type="SAM" id="SignalP"/>
    </source>
</evidence>
<gene>
    <name evidence="3" type="ORF">MTP16_09215</name>
</gene>
<dbReference type="RefSeq" id="WP_243518667.1">
    <property type="nucleotide sequence ID" value="NZ_CP094534.1"/>
</dbReference>
<proteinExistence type="predicted"/>
<organism evidence="3 4">
    <name type="scientific">Hymenobacter monticola</name>
    <dbReference type="NCBI Taxonomy" id="1705399"/>
    <lineage>
        <taxon>Bacteria</taxon>
        <taxon>Pseudomonadati</taxon>
        <taxon>Bacteroidota</taxon>
        <taxon>Cytophagia</taxon>
        <taxon>Cytophagales</taxon>
        <taxon>Hymenobacteraceae</taxon>
        <taxon>Hymenobacter</taxon>
    </lineage>
</organism>
<accession>A0ABY4B9G7</accession>
<reference evidence="3 4" key="1">
    <citation type="submission" date="2022-03" db="EMBL/GenBank/DDBJ databases">
        <title>Hymenobactersp. isolated from the air.</title>
        <authorList>
            <person name="Won M."/>
            <person name="Kwon S.-W."/>
        </authorList>
    </citation>
    <scope>NUCLEOTIDE SEQUENCE [LARGE SCALE GENOMIC DNA]</scope>
    <source>
        <strain evidence="3 4">KACC 22596</strain>
    </source>
</reference>
<sequence>MKNHLLSALLLVAGLGLAETAAAQTQVFVQWPLKRNASDSAAVRSTGVTPGTPMLRRYFISNGQVPTGAAAFAPYSSVGQAFGVNADGSGWSSTAPSMGPGGSPRRGFSEQFSFTATSAVQVDSILFSAAVVSSANGKVAVAYSRSNFVSDSTDITGGKGPTGVLPSTGNATFGLSSTGGTVNTAVNGAVVPQYVAGAPSSATTFRLALNGATGLAVPSGQTLSVRLYFGVASTGVGRYVLLRNVTLKSRQVALAARSAVQTNLAVYPNPAQNQLNVPHTAASRDARVTVFSTTGSKVAAFVAQAGSTETAVDLSALPKGLYLVEYADGTQRSSARIVKE</sequence>
<dbReference type="Pfam" id="PF18962">
    <property type="entry name" value="Por_Secre_tail"/>
    <property type="match status" value="1"/>
</dbReference>
<evidence type="ECO:0000313" key="3">
    <source>
        <dbReference type="EMBL" id="UOE35808.1"/>
    </source>
</evidence>
<feature type="signal peptide" evidence="1">
    <location>
        <begin position="1"/>
        <end position="23"/>
    </location>
</feature>
<keyword evidence="4" id="KW-1185">Reference proteome</keyword>
<dbReference type="Proteomes" id="UP000831390">
    <property type="component" value="Chromosome"/>
</dbReference>
<evidence type="ECO:0000259" key="2">
    <source>
        <dbReference type="Pfam" id="PF18962"/>
    </source>
</evidence>
<feature type="domain" description="Secretion system C-terminal sorting" evidence="2">
    <location>
        <begin position="266"/>
        <end position="337"/>
    </location>
</feature>
<dbReference type="NCBIfam" id="TIGR04183">
    <property type="entry name" value="Por_Secre_tail"/>
    <property type="match status" value="1"/>
</dbReference>
<evidence type="ECO:0000313" key="4">
    <source>
        <dbReference type="Proteomes" id="UP000831390"/>
    </source>
</evidence>
<dbReference type="EMBL" id="CP094534">
    <property type="protein sequence ID" value="UOE35808.1"/>
    <property type="molecule type" value="Genomic_DNA"/>
</dbReference>